<evidence type="ECO:0000256" key="1">
    <source>
        <dbReference type="SAM" id="MobiDB-lite"/>
    </source>
</evidence>
<reference evidence="2 3" key="1">
    <citation type="journal article" date="2011" name="J. Bacteriol.">
        <title>Two new complete genome sequences offer insight into host and tissue specificity of plant pathogenic Xanthomonas spp.</title>
        <authorList>
            <person name="Bogdanove A.J."/>
            <person name="Koebnik R."/>
            <person name="Lu H."/>
            <person name="Furutani A."/>
            <person name="Angiuoli S.V."/>
            <person name="Patil P.B."/>
            <person name="Van Sluys M.A."/>
            <person name="Ryan R.P."/>
            <person name="Meyer D.F."/>
            <person name="Han S.W."/>
            <person name="Aparna G."/>
            <person name="Rajaram M."/>
            <person name="Delcher A.L."/>
            <person name="Phillippy A.M."/>
            <person name="Puiu D."/>
            <person name="Schatz M.C."/>
            <person name="Shumway M."/>
            <person name="Sommer D.D."/>
            <person name="Trapnell C."/>
            <person name="Benahmed F."/>
            <person name="Dimitrov G."/>
            <person name="Madupu R."/>
            <person name="Radune D."/>
            <person name="Sullivan S."/>
            <person name="Jha G."/>
            <person name="Ishihara H."/>
            <person name="Lee S.W."/>
            <person name="Pandey A."/>
            <person name="Sharma V."/>
            <person name="Sriariyanun M."/>
            <person name="Szurek B."/>
            <person name="Vera-Cruz C.M."/>
            <person name="Dorman K.S."/>
            <person name="Ronald P.C."/>
            <person name="Verdier V."/>
            <person name="Dow J.M."/>
            <person name="Sonti R.V."/>
            <person name="Tsuge S."/>
            <person name="Brendel V.P."/>
            <person name="Rabinowicz P.D."/>
            <person name="Leach J.E."/>
            <person name="White F.F."/>
            <person name="Salzberg S.L."/>
        </authorList>
    </citation>
    <scope>NUCLEOTIDE SEQUENCE [LARGE SCALE GENOMIC DNA]</scope>
    <source>
        <strain evidence="2 3">BLS256</strain>
    </source>
</reference>
<evidence type="ECO:0000313" key="2">
    <source>
        <dbReference type="EMBL" id="AEQ98349.1"/>
    </source>
</evidence>
<dbReference type="EMBL" id="CP003057">
    <property type="protein sequence ID" value="AEQ98349.1"/>
    <property type="molecule type" value="Genomic_DNA"/>
</dbReference>
<evidence type="ECO:0000313" key="3">
    <source>
        <dbReference type="Proteomes" id="UP000008851"/>
    </source>
</evidence>
<dbReference type="HOGENOM" id="CLU_3207007_0_0_6"/>
<name>G7TLA2_XANOB</name>
<organism evidence="2 3">
    <name type="scientific">Xanthomonas oryzae pv. oryzicola (strain BLS256)</name>
    <dbReference type="NCBI Taxonomy" id="383407"/>
    <lineage>
        <taxon>Bacteria</taxon>
        <taxon>Pseudomonadati</taxon>
        <taxon>Pseudomonadota</taxon>
        <taxon>Gammaproteobacteria</taxon>
        <taxon>Lysobacterales</taxon>
        <taxon>Lysobacteraceae</taxon>
        <taxon>Xanthomonas</taxon>
    </lineage>
</organism>
<dbReference type="AlphaFoldDB" id="G7TLA2"/>
<protein>
    <submittedName>
        <fullName evidence="2">Uncharacterized protein</fullName>
    </submittedName>
</protein>
<dbReference type="KEGG" id="xor:XOC_4277"/>
<feature type="region of interest" description="Disordered" evidence="1">
    <location>
        <begin position="14"/>
        <end position="45"/>
    </location>
</feature>
<proteinExistence type="predicted"/>
<accession>G7TLA2</accession>
<dbReference type="Proteomes" id="UP000008851">
    <property type="component" value="Chromosome"/>
</dbReference>
<gene>
    <name evidence="2" type="ORF">XOC_4277</name>
</gene>
<sequence length="45" mass="4702">MVDGAGLLKHTVADGVGQHGVVFDNEQVHRSSTGHGAVRDPQHGQ</sequence>